<dbReference type="Pfam" id="PF04588">
    <property type="entry name" value="HIG_1_N"/>
    <property type="match status" value="1"/>
</dbReference>
<gene>
    <name evidence="6" type="ORF">N825_22290</name>
</gene>
<feature type="transmembrane region" description="Helical" evidence="4">
    <location>
        <begin position="46"/>
        <end position="62"/>
    </location>
</feature>
<comment type="caution">
    <text evidence="6">The sequence shown here is derived from an EMBL/GenBank/DDBJ whole genome shotgun (WGS) entry which is preliminary data.</text>
</comment>
<dbReference type="RefSeq" id="WP_037459677.1">
    <property type="nucleotide sequence ID" value="NZ_AVFL01000032.1"/>
</dbReference>
<evidence type="ECO:0000313" key="6">
    <source>
        <dbReference type="EMBL" id="EWY37042.1"/>
    </source>
</evidence>
<accession>W9GX61</accession>
<dbReference type="OrthoDB" id="7284889at2"/>
<protein>
    <recommendedName>
        <fullName evidence="5">HIG1 domain-containing protein</fullName>
    </recommendedName>
</protein>
<dbReference type="EMBL" id="AVFL01000032">
    <property type="protein sequence ID" value="EWY37042.1"/>
    <property type="molecule type" value="Genomic_DNA"/>
</dbReference>
<evidence type="ECO:0000256" key="3">
    <source>
        <dbReference type="ARBA" id="ARBA00023136"/>
    </source>
</evidence>
<evidence type="ECO:0000259" key="5">
    <source>
        <dbReference type="PROSITE" id="PS51503"/>
    </source>
</evidence>
<evidence type="ECO:0000256" key="1">
    <source>
        <dbReference type="ARBA" id="ARBA00022692"/>
    </source>
</evidence>
<feature type="domain" description="HIG1" evidence="5">
    <location>
        <begin position="1"/>
        <end position="63"/>
    </location>
</feature>
<evidence type="ECO:0000256" key="4">
    <source>
        <dbReference type="SAM" id="Phobius"/>
    </source>
</evidence>
<sequence length="63" mass="6862">MSGFFTILLAVAMLAVLGSLFVGLFAMVRGGEFNEKYGNRLMRLRVTLQGVALIIFVLALLAK</sequence>
<dbReference type="NCBIfam" id="NF033233">
    <property type="entry name" value="twin_helix"/>
    <property type="match status" value="1"/>
</dbReference>
<keyword evidence="3 4" id="KW-0472">Membrane</keyword>
<proteinExistence type="predicted"/>
<evidence type="ECO:0000313" key="7">
    <source>
        <dbReference type="Proteomes" id="UP000019486"/>
    </source>
</evidence>
<keyword evidence="7" id="KW-1185">Reference proteome</keyword>
<dbReference type="InterPro" id="IPR007667">
    <property type="entry name" value="Hypoxia_induced_domain"/>
</dbReference>
<name>W9GX61_9PROT</name>
<evidence type="ECO:0000256" key="2">
    <source>
        <dbReference type="ARBA" id="ARBA00022989"/>
    </source>
</evidence>
<reference evidence="6 7" key="1">
    <citation type="submission" date="2013-08" db="EMBL/GenBank/DDBJ databases">
        <title>The genome sequence of Skermanella stibiiresistens.</title>
        <authorList>
            <person name="Zhu W."/>
            <person name="Wang G."/>
        </authorList>
    </citation>
    <scope>NUCLEOTIDE SEQUENCE [LARGE SCALE GENOMIC DNA]</scope>
    <source>
        <strain evidence="6 7">SB22</strain>
    </source>
</reference>
<dbReference type="PROSITE" id="PS51503">
    <property type="entry name" value="HIG1"/>
    <property type="match status" value="1"/>
</dbReference>
<dbReference type="STRING" id="1385369.N825_22290"/>
<organism evidence="6 7">
    <name type="scientific">Skermanella stibiiresistens SB22</name>
    <dbReference type="NCBI Taxonomy" id="1385369"/>
    <lineage>
        <taxon>Bacteria</taxon>
        <taxon>Pseudomonadati</taxon>
        <taxon>Pseudomonadota</taxon>
        <taxon>Alphaproteobacteria</taxon>
        <taxon>Rhodospirillales</taxon>
        <taxon>Azospirillaceae</taxon>
        <taxon>Skermanella</taxon>
    </lineage>
</organism>
<keyword evidence="1 4" id="KW-0812">Transmembrane</keyword>
<dbReference type="Proteomes" id="UP000019486">
    <property type="component" value="Unassembled WGS sequence"/>
</dbReference>
<dbReference type="AlphaFoldDB" id="W9GX61"/>
<keyword evidence="2 4" id="KW-1133">Transmembrane helix</keyword>